<keyword evidence="2" id="KW-1185">Reference proteome</keyword>
<dbReference type="AlphaFoldDB" id="A0A168T3R9"/>
<sequence>MGYQWCYSAGSLWVPFDNSTQSAIENLWRQSSAAWIYVGTFRAQCYVNGPGLYVHYGGNNYTIFRNGS</sequence>
<dbReference type="EMBL" id="LT555008">
    <property type="protein sequence ID" value="SAM09415.1"/>
    <property type="molecule type" value="Genomic_DNA"/>
</dbReference>
<evidence type="ECO:0008006" key="3">
    <source>
        <dbReference type="Google" id="ProtNLM"/>
    </source>
</evidence>
<dbReference type="Proteomes" id="UP000078561">
    <property type="component" value="Unassembled WGS sequence"/>
</dbReference>
<reference evidence="1" key="1">
    <citation type="submission" date="2016-04" db="EMBL/GenBank/DDBJ databases">
        <authorList>
            <person name="Evans L.H."/>
            <person name="Alamgir A."/>
            <person name="Owens N."/>
            <person name="Weber N.D."/>
            <person name="Virtaneva K."/>
            <person name="Barbian K."/>
            <person name="Babar A."/>
            <person name="Rosenke K."/>
        </authorList>
    </citation>
    <scope>NUCLEOTIDE SEQUENCE [LARGE SCALE GENOMIC DNA]</scope>
    <source>
        <strain evidence="1">CBS 101.48</strain>
    </source>
</reference>
<dbReference type="InterPro" id="IPR037197">
    <property type="entry name" value="WWE_dom_sf"/>
</dbReference>
<dbReference type="InParanoid" id="A0A168T3R9"/>
<proteinExistence type="predicted"/>
<organism evidence="1">
    <name type="scientific">Absidia glauca</name>
    <name type="common">Pin mould</name>
    <dbReference type="NCBI Taxonomy" id="4829"/>
    <lineage>
        <taxon>Eukaryota</taxon>
        <taxon>Fungi</taxon>
        <taxon>Fungi incertae sedis</taxon>
        <taxon>Mucoromycota</taxon>
        <taxon>Mucoromycotina</taxon>
        <taxon>Mucoromycetes</taxon>
        <taxon>Mucorales</taxon>
        <taxon>Cunninghamellaceae</taxon>
        <taxon>Absidia</taxon>
    </lineage>
</organism>
<protein>
    <recommendedName>
        <fullName evidence="3">WWE domain-containing protein</fullName>
    </recommendedName>
</protein>
<evidence type="ECO:0000313" key="1">
    <source>
        <dbReference type="EMBL" id="SAM09415.1"/>
    </source>
</evidence>
<dbReference type="OMA" id="GATWINC"/>
<dbReference type="SUPFAM" id="SSF117839">
    <property type="entry name" value="WWE domain"/>
    <property type="match status" value="1"/>
</dbReference>
<evidence type="ECO:0000313" key="2">
    <source>
        <dbReference type="Proteomes" id="UP000078561"/>
    </source>
</evidence>
<dbReference type="OrthoDB" id="2202457at2759"/>
<accession>A0A168T3R9</accession>
<gene>
    <name evidence="1" type="primary">ABSGL_15091.1 scaffold 15162</name>
</gene>
<name>A0A168T3R9_ABSGL</name>